<dbReference type="InterPro" id="IPR029058">
    <property type="entry name" value="AB_hydrolase_fold"/>
</dbReference>
<dbReference type="RefSeq" id="WP_104433179.1">
    <property type="nucleotide sequence ID" value="NZ_PTJD01000008.1"/>
</dbReference>
<evidence type="ECO:0000313" key="3">
    <source>
        <dbReference type="EMBL" id="PPK94244.1"/>
    </source>
</evidence>
<gene>
    <name evidence="3" type="ORF">CLV92_108146</name>
</gene>
<protein>
    <recommendedName>
        <fullName evidence="2">Serine aminopeptidase S33 domain-containing protein</fullName>
    </recommendedName>
</protein>
<organism evidence="3 4">
    <name type="scientific">Kineococcus xinjiangensis</name>
    <dbReference type="NCBI Taxonomy" id="512762"/>
    <lineage>
        <taxon>Bacteria</taxon>
        <taxon>Bacillati</taxon>
        <taxon>Actinomycetota</taxon>
        <taxon>Actinomycetes</taxon>
        <taxon>Kineosporiales</taxon>
        <taxon>Kineosporiaceae</taxon>
        <taxon>Kineococcus</taxon>
    </lineage>
</organism>
<evidence type="ECO:0000313" key="4">
    <source>
        <dbReference type="Proteomes" id="UP000239485"/>
    </source>
</evidence>
<dbReference type="Gene3D" id="3.40.50.1820">
    <property type="entry name" value="alpha/beta hydrolase"/>
    <property type="match status" value="1"/>
</dbReference>
<dbReference type="PANTHER" id="PTHR43265">
    <property type="entry name" value="ESTERASE ESTD"/>
    <property type="match status" value="1"/>
</dbReference>
<evidence type="ECO:0000256" key="1">
    <source>
        <dbReference type="SAM" id="MobiDB-lite"/>
    </source>
</evidence>
<keyword evidence="4" id="KW-1185">Reference proteome</keyword>
<dbReference type="InterPro" id="IPR022742">
    <property type="entry name" value="Hydrolase_4"/>
</dbReference>
<proteinExistence type="predicted"/>
<name>A0A2S6IJ41_9ACTN</name>
<dbReference type="InterPro" id="IPR053145">
    <property type="entry name" value="AB_hydrolase_Est10"/>
</dbReference>
<sequence length="311" mass="32700">MPETTLTFPSGALTLSGTLTVPPGPGPHPAALLIPGSGPLDRDSDHRRARLGVTRELAAALSTAGIATLRYDKRGVGASDGDWRAAGFSDNAADARAALDALRAAPGVDPDRVLLVGHSEGALLATILAGDGAPTCGAALLSSTATRGEDVLIWQAQQLGPTLPAPVRLLLRLLRTDLTAKIRKNHARVKATTTDVARIGGVRFNARWHREFMAYDPSADLARIRVPVLAVTGEKDLQVDAADLDRIAALVPAPVEAHRVPDVTHVLRPQPGPASLSAYRKEVRGPLDPRVVRLVVDWAQRRTRGAGAVGG</sequence>
<dbReference type="SUPFAM" id="SSF53474">
    <property type="entry name" value="alpha/beta-Hydrolases"/>
    <property type="match status" value="1"/>
</dbReference>
<feature type="region of interest" description="Disordered" evidence="1">
    <location>
        <begin position="22"/>
        <end position="45"/>
    </location>
</feature>
<reference evidence="3 4" key="1">
    <citation type="submission" date="2018-02" db="EMBL/GenBank/DDBJ databases">
        <title>Genomic Encyclopedia of Archaeal and Bacterial Type Strains, Phase II (KMG-II): from individual species to whole genera.</title>
        <authorList>
            <person name="Goeker M."/>
        </authorList>
    </citation>
    <scope>NUCLEOTIDE SEQUENCE [LARGE SCALE GENOMIC DNA]</scope>
    <source>
        <strain evidence="3 4">DSM 22857</strain>
    </source>
</reference>
<dbReference type="AlphaFoldDB" id="A0A2S6IJ41"/>
<dbReference type="PANTHER" id="PTHR43265:SF1">
    <property type="entry name" value="ESTERASE ESTD"/>
    <property type="match status" value="1"/>
</dbReference>
<comment type="caution">
    <text evidence="3">The sequence shown here is derived from an EMBL/GenBank/DDBJ whole genome shotgun (WGS) entry which is preliminary data.</text>
</comment>
<evidence type="ECO:0000259" key="2">
    <source>
        <dbReference type="Pfam" id="PF12146"/>
    </source>
</evidence>
<dbReference type="EMBL" id="PTJD01000008">
    <property type="protein sequence ID" value="PPK94244.1"/>
    <property type="molecule type" value="Genomic_DNA"/>
</dbReference>
<dbReference type="Proteomes" id="UP000239485">
    <property type="component" value="Unassembled WGS sequence"/>
</dbReference>
<accession>A0A2S6IJ41</accession>
<dbReference type="GO" id="GO:0052689">
    <property type="term" value="F:carboxylic ester hydrolase activity"/>
    <property type="evidence" value="ECO:0007669"/>
    <property type="project" value="TreeGrafter"/>
</dbReference>
<feature type="domain" description="Serine aminopeptidase S33" evidence="2">
    <location>
        <begin position="52"/>
        <end position="265"/>
    </location>
</feature>
<dbReference type="OrthoDB" id="63034at2"/>
<dbReference type="Pfam" id="PF12146">
    <property type="entry name" value="Hydrolase_4"/>
    <property type="match status" value="1"/>
</dbReference>